<feature type="chain" id="PRO_5034576629" description="F-box domain-containing protein" evidence="1">
    <location>
        <begin position="27"/>
        <end position="451"/>
    </location>
</feature>
<dbReference type="SUPFAM" id="SSF52047">
    <property type="entry name" value="RNI-like"/>
    <property type="match status" value="1"/>
</dbReference>
<dbReference type="EMBL" id="JAACJO010000013">
    <property type="protein sequence ID" value="KAF5351118.1"/>
    <property type="molecule type" value="Genomic_DNA"/>
</dbReference>
<proteinExistence type="predicted"/>
<comment type="caution">
    <text evidence="2">The sequence shown here is derived from an EMBL/GenBank/DDBJ whole genome shotgun (WGS) entry which is preliminary data.</text>
</comment>
<name>A0A8H5FW99_9AGAR</name>
<dbReference type="Gene3D" id="3.80.10.10">
    <property type="entry name" value="Ribonuclease Inhibitor"/>
    <property type="match status" value="1"/>
</dbReference>
<accession>A0A8H5FW99</accession>
<organism evidence="2 3">
    <name type="scientific">Leucocoprinus leucothites</name>
    <dbReference type="NCBI Taxonomy" id="201217"/>
    <lineage>
        <taxon>Eukaryota</taxon>
        <taxon>Fungi</taxon>
        <taxon>Dikarya</taxon>
        <taxon>Basidiomycota</taxon>
        <taxon>Agaricomycotina</taxon>
        <taxon>Agaricomycetes</taxon>
        <taxon>Agaricomycetidae</taxon>
        <taxon>Agaricales</taxon>
        <taxon>Agaricineae</taxon>
        <taxon>Agaricaceae</taxon>
        <taxon>Leucocoprinus</taxon>
    </lineage>
</organism>
<keyword evidence="1" id="KW-0732">Signal</keyword>
<dbReference type="OrthoDB" id="3235026at2759"/>
<reference evidence="2 3" key="1">
    <citation type="journal article" date="2020" name="ISME J.">
        <title>Uncovering the hidden diversity of litter-decomposition mechanisms in mushroom-forming fungi.</title>
        <authorList>
            <person name="Floudas D."/>
            <person name="Bentzer J."/>
            <person name="Ahren D."/>
            <person name="Johansson T."/>
            <person name="Persson P."/>
            <person name="Tunlid A."/>
        </authorList>
    </citation>
    <scope>NUCLEOTIDE SEQUENCE [LARGE SCALE GENOMIC DNA]</scope>
    <source>
        <strain evidence="2 3">CBS 146.42</strain>
    </source>
</reference>
<evidence type="ECO:0000313" key="2">
    <source>
        <dbReference type="EMBL" id="KAF5351118.1"/>
    </source>
</evidence>
<protein>
    <recommendedName>
        <fullName evidence="4">F-box domain-containing protein</fullName>
    </recommendedName>
</protein>
<dbReference type="AlphaFoldDB" id="A0A8H5FW99"/>
<feature type="signal peptide" evidence="1">
    <location>
        <begin position="1"/>
        <end position="26"/>
    </location>
</feature>
<dbReference type="Proteomes" id="UP000559027">
    <property type="component" value="Unassembled WGS sequence"/>
</dbReference>
<evidence type="ECO:0000313" key="3">
    <source>
        <dbReference type="Proteomes" id="UP000559027"/>
    </source>
</evidence>
<dbReference type="InterPro" id="IPR032675">
    <property type="entry name" value="LRR_dom_sf"/>
</dbReference>
<keyword evidence="3" id="KW-1185">Reference proteome</keyword>
<evidence type="ECO:0008006" key="4">
    <source>
        <dbReference type="Google" id="ProtNLM"/>
    </source>
</evidence>
<sequence length="451" mass="49730">MASWTSIPTELKLFVVSLLSVDDVDALAKTNQASYQACVPARFRSIKLSDFTALCRFLENVPRSYCTSIETLELTTHDEDIFAPTHVSLRERSDAVIALLAACPRLSSLNLRVAGSLDPVVVTPFPSLFNLKQLSISNVSTEDTSPLSERLAVAIAASCKNLQDLSLDRITRSELHAPELQGVPYIPLVRGDTDVPDHPLLGSDLRLPSLLRIPTLRKLTIRDTHLGDEHWSTTPIACRLEVLDLGSCYHENEDFNRTCTERIMAAVGPTVDEFSLTTAVSNPKLFAKPSETPLQKLRKLHITPFFPVDSVVETISNLAGSPIETLSMQCYEDDVVDVCTALEEFLAIKIERGSEFYEKLKRIDVSVTAAGYSATEEEVEERKKAAKRLQDFCRQLRLSSGVEGYGIPQRPVASSRRASMSFAVEVGVCATKTASPAPTPRNAKVRSMTIY</sequence>
<gene>
    <name evidence="2" type="ORF">D9756_008228</name>
</gene>
<evidence type="ECO:0000256" key="1">
    <source>
        <dbReference type="SAM" id="SignalP"/>
    </source>
</evidence>